<evidence type="ECO:0000256" key="1">
    <source>
        <dbReference type="SAM" id="MobiDB-lite"/>
    </source>
</evidence>
<evidence type="ECO:0000313" key="3">
    <source>
        <dbReference type="Proteomes" id="UP000738359"/>
    </source>
</evidence>
<name>A0A9P6ISD0_MORAP</name>
<organism evidence="2 3">
    <name type="scientific">Mortierella alpina</name>
    <name type="common">Oleaginous fungus</name>
    <name type="synonym">Mortierella renispora</name>
    <dbReference type="NCBI Taxonomy" id="64518"/>
    <lineage>
        <taxon>Eukaryota</taxon>
        <taxon>Fungi</taxon>
        <taxon>Fungi incertae sedis</taxon>
        <taxon>Mucoromycota</taxon>
        <taxon>Mortierellomycotina</taxon>
        <taxon>Mortierellomycetes</taxon>
        <taxon>Mortierellales</taxon>
        <taxon>Mortierellaceae</taxon>
        <taxon>Mortierella</taxon>
    </lineage>
</organism>
<feature type="non-terminal residue" evidence="2">
    <location>
        <position position="1"/>
    </location>
</feature>
<dbReference type="AlphaFoldDB" id="A0A9P6ISD0"/>
<dbReference type="Proteomes" id="UP000738359">
    <property type="component" value="Unassembled WGS sequence"/>
</dbReference>
<feature type="region of interest" description="Disordered" evidence="1">
    <location>
        <begin position="1"/>
        <end position="172"/>
    </location>
</feature>
<feature type="compositionally biased region" description="Polar residues" evidence="1">
    <location>
        <begin position="197"/>
        <end position="208"/>
    </location>
</feature>
<feature type="compositionally biased region" description="Polar residues" evidence="1">
    <location>
        <begin position="1"/>
        <end position="23"/>
    </location>
</feature>
<feature type="compositionally biased region" description="Polar residues" evidence="1">
    <location>
        <begin position="84"/>
        <end position="99"/>
    </location>
</feature>
<feature type="compositionally biased region" description="Low complexity" evidence="1">
    <location>
        <begin position="39"/>
        <end position="79"/>
    </location>
</feature>
<proteinExistence type="predicted"/>
<sequence>PNTSAGMTSKDPSNHSPQAHVSDSSSSSGKGKGKEPFSRTGTGTDTRTDTTTTAPTPSTSAGGFISAIAASARNAASAIDPRQASVTTQHHNLSNTPGDSSSSSSGFWAGPNSKTGAAASSASRSFQHATAALEKNLEGSSHNSNSDATTAFAQPSSGGFRHPAASGVGSETGAMDWDNFLASSDSTVQEDRPYQPPSMSSFNFSTMDPPQQQQQRPPHLEQQQAREFDAAFQAHLSQPMNLTPANHAAFLDYLKSTAHPPPTSSQAHMSFSSTSVQHSSWHTPSDMLSNDIQRQRHMDGNDVLAFLESTSYADFVDELDAAGGMMDRHQHDRREFVYSEPTLGPSSSSFSSSSSPSGTLFSTLQLIQNLPSERQDIVQYLLNQGTYSEDVWARPFGHDERSQEAGSRAATLAEQDAFLRRQHDKARTGDDNDQQDDATTQEMERVLKQIVDDAKTEVKTTGQTDGRAVNRLLMVRSHITMGTKL</sequence>
<dbReference type="EMBL" id="JAAAHY010002048">
    <property type="protein sequence ID" value="KAF9945593.1"/>
    <property type="molecule type" value="Genomic_DNA"/>
</dbReference>
<feature type="compositionally biased region" description="Polar residues" evidence="1">
    <location>
        <begin position="112"/>
        <end position="128"/>
    </location>
</feature>
<dbReference type="OrthoDB" id="2419911at2759"/>
<evidence type="ECO:0000313" key="2">
    <source>
        <dbReference type="EMBL" id="KAF9945593.1"/>
    </source>
</evidence>
<protein>
    <submittedName>
        <fullName evidence="2">Uncharacterized protein</fullName>
    </submittedName>
</protein>
<feature type="compositionally biased region" description="Polar residues" evidence="1">
    <location>
        <begin position="138"/>
        <end position="157"/>
    </location>
</feature>
<reference evidence="2" key="1">
    <citation type="journal article" date="2020" name="Fungal Divers.">
        <title>Resolving the Mortierellaceae phylogeny through synthesis of multi-gene phylogenetics and phylogenomics.</title>
        <authorList>
            <person name="Vandepol N."/>
            <person name="Liber J."/>
            <person name="Desiro A."/>
            <person name="Na H."/>
            <person name="Kennedy M."/>
            <person name="Barry K."/>
            <person name="Grigoriev I.V."/>
            <person name="Miller A.N."/>
            <person name="O'Donnell K."/>
            <person name="Stajich J.E."/>
            <person name="Bonito G."/>
        </authorList>
    </citation>
    <scope>NUCLEOTIDE SEQUENCE</scope>
    <source>
        <strain evidence="2">CK1249</strain>
    </source>
</reference>
<feature type="region of interest" description="Disordered" evidence="1">
    <location>
        <begin position="188"/>
        <end position="223"/>
    </location>
</feature>
<keyword evidence="3" id="KW-1185">Reference proteome</keyword>
<gene>
    <name evidence="2" type="ORF">BGZ70_003726</name>
</gene>
<feature type="compositionally biased region" description="Low complexity" evidence="1">
    <location>
        <begin position="209"/>
        <end position="223"/>
    </location>
</feature>
<comment type="caution">
    <text evidence="2">The sequence shown here is derived from an EMBL/GenBank/DDBJ whole genome shotgun (WGS) entry which is preliminary data.</text>
</comment>
<accession>A0A9P6ISD0</accession>